<organism evidence="13">
    <name type="scientific">Tanacetum cinerariifolium</name>
    <name type="common">Dalmatian daisy</name>
    <name type="synonym">Chrysanthemum cinerariifolium</name>
    <dbReference type="NCBI Taxonomy" id="118510"/>
    <lineage>
        <taxon>Eukaryota</taxon>
        <taxon>Viridiplantae</taxon>
        <taxon>Streptophyta</taxon>
        <taxon>Embryophyta</taxon>
        <taxon>Tracheophyta</taxon>
        <taxon>Spermatophyta</taxon>
        <taxon>Magnoliopsida</taxon>
        <taxon>eudicotyledons</taxon>
        <taxon>Gunneridae</taxon>
        <taxon>Pentapetalae</taxon>
        <taxon>asterids</taxon>
        <taxon>campanulids</taxon>
        <taxon>Asterales</taxon>
        <taxon>Asteraceae</taxon>
        <taxon>Asteroideae</taxon>
        <taxon>Anthemideae</taxon>
        <taxon>Anthemidinae</taxon>
        <taxon>Tanacetum</taxon>
    </lineage>
</organism>
<dbReference type="CDD" id="cd09274">
    <property type="entry name" value="RNase_HI_RT_Ty3"/>
    <property type="match status" value="1"/>
</dbReference>
<dbReference type="InterPro" id="IPR021109">
    <property type="entry name" value="Peptidase_aspartic_dom_sf"/>
</dbReference>
<dbReference type="Gene3D" id="3.10.10.10">
    <property type="entry name" value="HIV Type 1 Reverse Transcriptase, subunit A, domain 1"/>
    <property type="match status" value="1"/>
</dbReference>
<keyword evidence="8" id="KW-0862">Zinc</keyword>
<feature type="domain" description="CCHC-type" evidence="11">
    <location>
        <begin position="132"/>
        <end position="146"/>
    </location>
</feature>
<reference evidence="13" key="1">
    <citation type="journal article" date="2019" name="Sci. Rep.">
        <title>Draft genome of Tanacetum cinerariifolium, the natural source of mosquito coil.</title>
        <authorList>
            <person name="Yamashiro T."/>
            <person name="Shiraishi A."/>
            <person name="Satake H."/>
            <person name="Nakayama K."/>
        </authorList>
    </citation>
    <scope>NUCLEOTIDE SEQUENCE</scope>
</reference>
<dbReference type="InterPro" id="IPR025724">
    <property type="entry name" value="GAG-pre-integrase_dom"/>
</dbReference>
<keyword evidence="3" id="KW-0548">Nucleotidyltransferase</keyword>
<dbReference type="InterPro" id="IPR036397">
    <property type="entry name" value="RNaseH_sf"/>
</dbReference>
<proteinExistence type="predicted"/>
<keyword evidence="8" id="KW-0479">Metal-binding</keyword>
<dbReference type="GO" id="GO:0016787">
    <property type="term" value="F:hydrolase activity"/>
    <property type="evidence" value="ECO:0007669"/>
    <property type="project" value="UniProtKB-KW"/>
</dbReference>
<dbReference type="SUPFAM" id="SSF53098">
    <property type="entry name" value="Ribonuclease H-like"/>
    <property type="match status" value="1"/>
</dbReference>
<dbReference type="CDD" id="cd01647">
    <property type="entry name" value="RT_LTR"/>
    <property type="match status" value="1"/>
</dbReference>
<dbReference type="Gene3D" id="3.30.70.270">
    <property type="match status" value="2"/>
</dbReference>
<feature type="signal peptide" evidence="10">
    <location>
        <begin position="1"/>
        <end position="15"/>
    </location>
</feature>
<feature type="region of interest" description="Disordered" evidence="9">
    <location>
        <begin position="751"/>
        <end position="776"/>
    </location>
</feature>
<dbReference type="PANTHER" id="PTHR37984">
    <property type="entry name" value="PROTEIN CBG26694"/>
    <property type="match status" value="1"/>
</dbReference>
<evidence type="ECO:0000256" key="2">
    <source>
        <dbReference type="ARBA" id="ARBA00022679"/>
    </source>
</evidence>
<dbReference type="PROSITE" id="PS50158">
    <property type="entry name" value="ZF_CCHC"/>
    <property type="match status" value="1"/>
</dbReference>
<dbReference type="Pfam" id="PF00078">
    <property type="entry name" value="RVT_1"/>
    <property type="match status" value="1"/>
</dbReference>
<accession>A0A6L2NQ44</accession>
<sequence>MHFFLSSMSVVYVLTTPMREDGCDNPTVDQVRKRAKWDNDDCVCKGLILNDFKHTLKHMKKELTLVELGSHLRIEESLRVHDSDKPKGNNVAGPLVVNMVEHKNSARSNDNMGKRKHHDTKADPNKKLKVTCWKCRKPRHLKKDCKAGNIGNKANGLGTKGFSGWFFEPSKRMMMLRGVLTLEQLCMLNIVSDNIGSAFMSTSKLNDSIIWHARLGHVHFKRMRDMSKDGLISAFDMDTETCNKKYFVTFIDDASRFYVIEPSDSVSINSIIKSKDAIFDENRFSSVLKPSQRSLKDRTKDSGGSVVPKKFTDEIVTRDEISDQHSYLFNVKDDPKIFDEVMKSQDVSFWKEAINYEMDSIRGNNTWVLTDLPPSCRSLGCKWIFKIKLKVEGTLEKFKARLSDYSSDGCEDSFLEWGIKIGGGSHKGIFVIKSDYIEKVLKKFNYSECTLVSTPMDTCEKLIPNKGQAVSQLEYSRVIGCLMYAMTYTRPDIAFVVGKLSRYTSNPGTQHWQANQRVLKYLKKTMDYRLVYSGYPSVLEGYTNASWISNSEDNSSTSGWVFLLSGGAISLAFKKQTCITGSMMESEFMALAAIGKKVEWLKNLLLEIPLWVKPMAPISIRCDSAATLAKAYFHIYNGKSRHLGVRHSMIRELIMNGVISIEFMRSQQNLANHLTKCLARDLVINSTEGMEFKTEAHVLQIIPRMCLEPAEKEDEVVNFSMVNVFEKVLCRSMNKKEPPMVKFIPVDGAEGNEYDKKEQNPSKTGQNQAQNGKRKDCAKIIKKQSKPDKIEHEISKNAQKPDQMTFSVQVNKPKPKTAKLIQERQLHKSLGERPGDHLPIIFKSNSQRLASILFPKGILAKSRKARSNRRRVPNIVEPEIRTIGEIVPMADCTMEELLQAPTEGDVPNDAIKLMLFPYSLKDAARICGLAYEGPSIPTNSPLEKVVEQNTEETTDKEHSNCQGSTAQVQPLVVPISIPEPDVSRTQPKPTIPYPSRLNDQKLREKATNQMEKFFQIFHDLHFDISFADALLLMPKFASTIKSFLTNKDKLFELAKVPLNENCSAMLLKKLPEKIRDLELTPTRMTLELADRSITRLKGVAKDVFVKVGKFHFPTDFVVVDFKADPRAPLILGRSFLRTGRALIDVYGEEITIRVNDESVTFNLNQTMRYSSTYDDNYVNRVDVIDIACEEFVQDVLDFQYNSKSSNPTLVSNPSNSESDFCKEPIVKSSLPTLTSFGENPFQLPPMDLKLAEESKAKSSIEEPPELELKELPSHLEYAFLEESDKLPVIIAKDLKDVEKEALIKVLKSHKRAIAWKISDIKGIDPRFCTHKILMEEDYKLAVQSQRMVNPKIHDVIKKEVINLLDVDMIYPISDSPWVSPIHCVPKKGGMTVVANENNELIPTRLVTGWRVCIDYRKLNDATRKDHFPLPFMDQMLERLVENDLYCFLDGFSGYFQILIDPQDQEKTTFTCPYGTFAYRRMPFGLCNAPGTFQKCMIAIFHDMIEKTMEVFMDDFSVSWDSFSSCLTNLDKMLKRCEETNLVDRAKVDVIAKLPHPTTVKGVRSFLGHAGFYRRFIQDFSKIAKPMTHLLEKETPFVFSKECVDAFNTLKKKLTEALILVIPDWNLPFELMCDASDFAIGAVLGQRKTKHFQPIHYASKMMTKAQIHYTTTEKEMLAVVYAFEKFRPYLVLSKSIVYTDHSALKYLLNKQDAKLRLLRWVLLLQEFDITILDKKGSENLAADHLSRLENPHKDVLENKNISENFPLETLGSLSCDSTPWFADIANFHAGNFIKKDFMGPFPSSKGNKYILVAVGYLSKWVEAKALPTNDARVVVKFLKSLFFQFGIPRAIINDRGTHFYNDQFTRVMIKYGVTHRFATAYHPQTCGQVEVSNHGLKRILERTVGENRASWSDKLDDALWAFRTAFKTPIGCTPYKLVYGKSCHLPIELEHRAYWALKHVNFDLKTAGDHRKL</sequence>
<protein>
    <recommendedName>
        <fullName evidence="1">RNA-directed DNA polymerase</fullName>
        <ecNumber evidence="1">2.7.7.49</ecNumber>
    </recommendedName>
</protein>
<dbReference type="Gene3D" id="3.30.420.10">
    <property type="entry name" value="Ribonuclease H-like superfamily/Ribonuclease H"/>
    <property type="match status" value="1"/>
</dbReference>
<dbReference type="GO" id="GO:0004519">
    <property type="term" value="F:endonuclease activity"/>
    <property type="evidence" value="ECO:0007669"/>
    <property type="project" value="UniProtKB-KW"/>
</dbReference>
<evidence type="ECO:0000256" key="10">
    <source>
        <dbReference type="SAM" id="SignalP"/>
    </source>
</evidence>
<keyword evidence="6" id="KW-0378">Hydrolase</keyword>
<evidence type="ECO:0000256" key="6">
    <source>
        <dbReference type="ARBA" id="ARBA00022801"/>
    </source>
</evidence>
<evidence type="ECO:0000313" key="13">
    <source>
        <dbReference type="EMBL" id="GEU88501.1"/>
    </source>
</evidence>
<dbReference type="InterPro" id="IPR050951">
    <property type="entry name" value="Retrovirus_Pol_polyprotein"/>
</dbReference>
<dbReference type="InterPro" id="IPR043128">
    <property type="entry name" value="Rev_trsase/Diguanyl_cyclase"/>
</dbReference>
<dbReference type="InterPro" id="IPR012337">
    <property type="entry name" value="RNaseH-like_sf"/>
</dbReference>
<dbReference type="Gene3D" id="2.40.70.10">
    <property type="entry name" value="Acid Proteases"/>
    <property type="match status" value="1"/>
</dbReference>
<comment type="caution">
    <text evidence="13">The sequence shown here is derived from an EMBL/GenBank/DDBJ whole genome shotgun (WGS) entry which is preliminary data.</text>
</comment>
<evidence type="ECO:0000259" key="12">
    <source>
        <dbReference type="PROSITE" id="PS50994"/>
    </source>
</evidence>
<dbReference type="EMBL" id="BKCJ010009764">
    <property type="protein sequence ID" value="GEU88501.1"/>
    <property type="molecule type" value="Genomic_DNA"/>
</dbReference>
<feature type="domain" description="Integrase catalytic" evidence="12">
    <location>
        <begin position="1774"/>
        <end position="1941"/>
    </location>
</feature>
<feature type="compositionally biased region" description="Polar residues" evidence="9">
    <location>
        <begin position="761"/>
        <end position="771"/>
    </location>
</feature>
<dbReference type="InterPro" id="IPR001878">
    <property type="entry name" value="Znf_CCHC"/>
</dbReference>
<gene>
    <name evidence="13" type="ORF">Tci_060479</name>
</gene>
<keyword evidence="4" id="KW-0540">Nuclease</keyword>
<keyword evidence="8" id="KW-0863">Zinc-finger</keyword>
<dbReference type="SUPFAM" id="SSF56672">
    <property type="entry name" value="DNA/RNA polymerases"/>
    <property type="match status" value="1"/>
</dbReference>
<evidence type="ECO:0000256" key="8">
    <source>
        <dbReference type="PROSITE-ProRule" id="PRU00047"/>
    </source>
</evidence>
<evidence type="ECO:0000256" key="9">
    <source>
        <dbReference type="SAM" id="MobiDB-lite"/>
    </source>
</evidence>
<keyword evidence="5" id="KW-0255">Endonuclease</keyword>
<dbReference type="SMART" id="SM00343">
    <property type="entry name" value="ZnF_C2HC"/>
    <property type="match status" value="1"/>
</dbReference>
<feature type="chain" id="PRO_5026861807" description="RNA-directed DNA polymerase" evidence="10">
    <location>
        <begin position="16"/>
        <end position="1972"/>
    </location>
</feature>
<dbReference type="CDD" id="cd00303">
    <property type="entry name" value="retropepsin_like"/>
    <property type="match status" value="1"/>
</dbReference>
<dbReference type="InterPro" id="IPR001584">
    <property type="entry name" value="Integrase_cat-core"/>
</dbReference>
<dbReference type="Pfam" id="PF13976">
    <property type="entry name" value="gag_pre-integrs"/>
    <property type="match status" value="1"/>
</dbReference>
<dbReference type="GO" id="GO:0003676">
    <property type="term" value="F:nucleic acid binding"/>
    <property type="evidence" value="ECO:0007669"/>
    <property type="project" value="InterPro"/>
</dbReference>
<dbReference type="GO" id="GO:0003964">
    <property type="term" value="F:RNA-directed DNA polymerase activity"/>
    <property type="evidence" value="ECO:0007669"/>
    <property type="project" value="UniProtKB-KW"/>
</dbReference>
<dbReference type="FunFam" id="3.10.20.370:FF:000001">
    <property type="entry name" value="Retrovirus-related Pol polyprotein from transposon 17.6-like protein"/>
    <property type="match status" value="1"/>
</dbReference>
<dbReference type="InterPro" id="IPR043502">
    <property type="entry name" value="DNA/RNA_pol_sf"/>
</dbReference>
<dbReference type="CDD" id="cd09272">
    <property type="entry name" value="RNase_HI_RT_Ty1"/>
    <property type="match status" value="1"/>
</dbReference>
<dbReference type="Pfam" id="PF00665">
    <property type="entry name" value="rve"/>
    <property type="match status" value="1"/>
</dbReference>
<evidence type="ECO:0000256" key="5">
    <source>
        <dbReference type="ARBA" id="ARBA00022759"/>
    </source>
</evidence>
<dbReference type="PROSITE" id="PS50994">
    <property type="entry name" value="INTEGRASE"/>
    <property type="match status" value="1"/>
</dbReference>
<dbReference type="PANTHER" id="PTHR37984:SF5">
    <property type="entry name" value="PROTEIN NYNRIN-LIKE"/>
    <property type="match status" value="1"/>
</dbReference>
<keyword evidence="7 13" id="KW-0695">RNA-directed DNA polymerase</keyword>
<dbReference type="InterPro" id="IPR000477">
    <property type="entry name" value="RT_dom"/>
</dbReference>
<dbReference type="Pfam" id="PF17917">
    <property type="entry name" value="RT_RNaseH"/>
    <property type="match status" value="1"/>
</dbReference>
<evidence type="ECO:0000256" key="1">
    <source>
        <dbReference type="ARBA" id="ARBA00012493"/>
    </source>
</evidence>
<name>A0A6L2NQ44_TANCI</name>
<evidence type="ECO:0000259" key="11">
    <source>
        <dbReference type="PROSITE" id="PS50158"/>
    </source>
</evidence>
<evidence type="ECO:0000256" key="3">
    <source>
        <dbReference type="ARBA" id="ARBA00022695"/>
    </source>
</evidence>
<evidence type="ECO:0000256" key="4">
    <source>
        <dbReference type="ARBA" id="ARBA00022722"/>
    </source>
</evidence>
<evidence type="ECO:0000256" key="7">
    <source>
        <dbReference type="ARBA" id="ARBA00022918"/>
    </source>
</evidence>
<dbReference type="EC" id="2.7.7.49" evidence="1"/>
<dbReference type="InterPro" id="IPR041373">
    <property type="entry name" value="RT_RNaseH"/>
</dbReference>
<keyword evidence="2" id="KW-0808">Transferase</keyword>
<dbReference type="FunFam" id="3.30.70.270:FF:000020">
    <property type="entry name" value="Transposon Tf2-6 polyprotein-like Protein"/>
    <property type="match status" value="1"/>
</dbReference>
<dbReference type="GO" id="GO:0008270">
    <property type="term" value="F:zinc ion binding"/>
    <property type="evidence" value="ECO:0007669"/>
    <property type="project" value="UniProtKB-KW"/>
</dbReference>
<keyword evidence="10" id="KW-0732">Signal</keyword>
<dbReference type="GO" id="GO:0015074">
    <property type="term" value="P:DNA integration"/>
    <property type="evidence" value="ECO:0007669"/>
    <property type="project" value="InterPro"/>
</dbReference>